<evidence type="ECO:0000256" key="1">
    <source>
        <dbReference type="SAM" id="Phobius"/>
    </source>
</evidence>
<evidence type="ECO:0000313" key="4">
    <source>
        <dbReference type="Proteomes" id="UP000249203"/>
    </source>
</evidence>
<keyword evidence="1" id="KW-1133">Transmembrane helix</keyword>
<comment type="caution">
    <text evidence="2">The sequence shown here is derived from an EMBL/GenBank/DDBJ whole genome shotgun (WGS) entry which is preliminary data.</text>
</comment>
<name>A0A327WPN3_9GAMM</name>
<dbReference type="Pfam" id="PF14373">
    <property type="entry name" value="Imm_superinfect"/>
    <property type="match status" value="1"/>
</dbReference>
<dbReference type="Proteomes" id="UP000287865">
    <property type="component" value="Unassembled WGS sequence"/>
</dbReference>
<keyword evidence="1" id="KW-0472">Membrane</keyword>
<dbReference type="OrthoDB" id="5771061at2"/>
<gene>
    <name evidence="2" type="ORF">B0I24_11559</name>
    <name evidence="3" type="ORF">CWE07_02605</name>
</gene>
<reference evidence="3 5" key="1">
    <citation type="journal article" date="2018" name="Front. Microbiol.">
        <title>Genome-Based Analysis Reveals the Taxonomy and Diversity of the Family Idiomarinaceae.</title>
        <authorList>
            <person name="Liu Y."/>
            <person name="Lai Q."/>
            <person name="Shao Z."/>
        </authorList>
    </citation>
    <scope>NUCLEOTIDE SEQUENCE [LARGE SCALE GENOMIC DNA]</scope>
    <source>
        <strain evidence="3 5">CF12-14</strain>
    </source>
</reference>
<dbReference type="EMBL" id="QLMD01000015">
    <property type="protein sequence ID" value="RAJ93956.1"/>
    <property type="molecule type" value="Genomic_DNA"/>
</dbReference>
<accession>A0A327WPN3</accession>
<evidence type="ECO:0000313" key="2">
    <source>
        <dbReference type="EMBL" id="RAJ93956.1"/>
    </source>
</evidence>
<feature type="transmembrane region" description="Helical" evidence="1">
    <location>
        <begin position="12"/>
        <end position="37"/>
    </location>
</feature>
<dbReference type="AlphaFoldDB" id="A0A327WPN3"/>
<sequence>MEFLNSIFVSENYAMIAIVGVIAIALWFLPAILALFFNRKHFKLILLACIPAGLSFIAWSGVMIWATTGKVVDKYSKKTESEPQA</sequence>
<feature type="transmembrane region" description="Helical" evidence="1">
    <location>
        <begin position="44"/>
        <end position="66"/>
    </location>
</feature>
<protein>
    <submittedName>
        <fullName evidence="2">T4 superinfection immunity protein</fullName>
    </submittedName>
</protein>
<dbReference type="InterPro" id="IPR016410">
    <property type="entry name" value="Phage_imm"/>
</dbReference>
<proteinExistence type="predicted"/>
<dbReference type="RefSeq" id="WP_111570274.1">
    <property type="nucleotide sequence ID" value="NZ_PIPK01000002.1"/>
</dbReference>
<dbReference type="EMBL" id="PIPK01000002">
    <property type="protein sequence ID" value="RUO27539.1"/>
    <property type="molecule type" value="Genomic_DNA"/>
</dbReference>
<keyword evidence="1" id="KW-0812">Transmembrane</keyword>
<evidence type="ECO:0000313" key="5">
    <source>
        <dbReference type="Proteomes" id="UP000287865"/>
    </source>
</evidence>
<evidence type="ECO:0000313" key="3">
    <source>
        <dbReference type="EMBL" id="RUO27539.1"/>
    </source>
</evidence>
<dbReference type="Proteomes" id="UP000249203">
    <property type="component" value="Unassembled WGS sequence"/>
</dbReference>
<reference evidence="2 4" key="2">
    <citation type="submission" date="2018-06" db="EMBL/GenBank/DDBJ databases">
        <title>Genomic Encyclopedia of Type Strains, Phase III (KMG-III): the genomes of soil and plant-associated and newly described type strains.</title>
        <authorList>
            <person name="Whitman W."/>
        </authorList>
    </citation>
    <scope>NUCLEOTIDE SEQUENCE [LARGE SCALE GENOMIC DNA]</scope>
    <source>
        <strain evidence="2 4">CGMCC 1.15366</strain>
    </source>
</reference>
<organism evidence="2 4">
    <name type="scientific">Aliidiomarina maris</name>
    <dbReference type="NCBI Taxonomy" id="531312"/>
    <lineage>
        <taxon>Bacteria</taxon>
        <taxon>Pseudomonadati</taxon>
        <taxon>Pseudomonadota</taxon>
        <taxon>Gammaproteobacteria</taxon>
        <taxon>Alteromonadales</taxon>
        <taxon>Idiomarinaceae</taxon>
        <taxon>Aliidiomarina</taxon>
    </lineage>
</organism>
<keyword evidence="5" id="KW-1185">Reference proteome</keyword>